<organism evidence="1 2">
    <name type="scientific">Bdellovibrio bacteriovorus</name>
    <dbReference type="NCBI Taxonomy" id="959"/>
    <lineage>
        <taxon>Bacteria</taxon>
        <taxon>Pseudomonadati</taxon>
        <taxon>Bdellovibrionota</taxon>
        <taxon>Bdellovibrionia</taxon>
        <taxon>Bdellovibrionales</taxon>
        <taxon>Pseudobdellovibrionaceae</taxon>
        <taxon>Bdellovibrio</taxon>
    </lineage>
</organism>
<evidence type="ECO:0000313" key="2">
    <source>
        <dbReference type="Proteomes" id="UP000075320"/>
    </source>
</evidence>
<evidence type="ECO:0000313" key="1">
    <source>
        <dbReference type="EMBL" id="KYG65801.1"/>
    </source>
</evidence>
<name>A0A150WMT3_BDEBC</name>
<comment type="caution">
    <text evidence="1">The sequence shown here is derived from an EMBL/GenBank/DDBJ whole genome shotgun (WGS) entry which is preliminary data.</text>
</comment>
<reference evidence="1 2" key="1">
    <citation type="submission" date="2016-03" db="EMBL/GenBank/DDBJ databases">
        <authorList>
            <person name="Ploux O."/>
        </authorList>
    </citation>
    <scope>NUCLEOTIDE SEQUENCE [LARGE SCALE GENOMIC DNA]</scope>
    <source>
        <strain evidence="1 2">R0</strain>
    </source>
</reference>
<keyword evidence="2" id="KW-1185">Reference proteome</keyword>
<protein>
    <submittedName>
        <fullName evidence="1">Uncharacterized protein</fullName>
    </submittedName>
</protein>
<accession>A0A150WMT3</accession>
<proteinExistence type="predicted"/>
<dbReference type="Proteomes" id="UP000075320">
    <property type="component" value="Unassembled WGS sequence"/>
</dbReference>
<gene>
    <name evidence="1" type="ORF">AZI86_01630</name>
</gene>
<dbReference type="AlphaFoldDB" id="A0A150WMT3"/>
<dbReference type="EMBL" id="LUKE01000001">
    <property type="protein sequence ID" value="KYG65801.1"/>
    <property type="molecule type" value="Genomic_DNA"/>
</dbReference>
<dbReference type="RefSeq" id="WP_061833344.1">
    <property type="nucleotide sequence ID" value="NZ_LUKE01000001.1"/>
</dbReference>
<sequence length="98" mass="11321">MKFGQIVPLTEVSAKDLDSCDNLQEFLEKIMVLAEKTTDLRTQQAYLSVYMAFRDHYPSYLEKTDKEILQNLNRMIEEADPKIIKLRRIALAALSKVA</sequence>